<evidence type="ECO:0000313" key="6">
    <source>
        <dbReference type="Proteomes" id="UP000253410"/>
    </source>
</evidence>
<dbReference type="Proteomes" id="UP000253410">
    <property type="component" value="Unassembled WGS sequence"/>
</dbReference>
<evidence type="ECO:0000256" key="3">
    <source>
        <dbReference type="ARBA" id="ARBA00023237"/>
    </source>
</evidence>
<dbReference type="InterPro" id="IPR036942">
    <property type="entry name" value="Beta-barrel_TonB_sf"/>
</dbReference>
<comment type="caution">
    <text evidence="5">The sequence shown here is derived from an EMBL/GenBank/DDBJ whole genome shotgun (WGS) entry which is preliminary data.</text>
</comment>
<dbReference type="AlphaFoldDB" id="A0A365XUL0"/>
<dbReference type="RefSeq" id="WP_113618797.1">
    <property type="nucleotide sequence ID" value="NZ_QFFJ01000002.1"/>
</dbReference>
<evidence type="ECO:0000256" key="2">
    <source>
        <dbReference type="ARBA" id="ARBA00023136"/>
    </source>
</evidence>
<evidence type="ECO:0000313" key="5">
    <source>
        <dbReference type="EMBL" id="RBL90047.1"/>
    </source>
</evidence>
<gene>
    <name evidence="5" type="ORF">DF182_26615</name>
</gene>
<keyword evidence="6" id="KW-1185">Reference proteome</keyword>
<dbReference type="GO" id="GO:0009279">
    <property type="term" value="C:cell outer membrane"/>
    <property type="evidence" value="ECO:0007669"/>
    <property type="project" value="UniProtKB-SubCell"/>
</dbReference>
<feature type="domain" description="Outer membrane protein beta-barrel" evidence="4">
    <location>
        <begin position="386"/>
        <end position="781"/>
    </location>
</feature>
<protein>
    <recommendedName>
        <fullName evidence="4">Outer membrane protein beta-barrel domain-containing protein</fullName>
    </recommendedName>
</protein>
<dbReference type="OrthoDB" id="8764943at2"/>
<proteinExistence type="predicted"/>
<comment type="subcellular location">
    <subcellularLocation>
        <location evidence="1">Cell outer membrane</location>
    </subcellularLocation>
</comment>
<accession>A0A365XUL0</accession>
<name>A0A365XUL0_9BACT</name>
<dbReference type="EMBL" id="QFFJ01000002">
    <property type="protein sequence ID" value="RBL90047.1"/>
    <property type="molecule type" value="Genomic_DNA"/>
</dbReference>
<dbReference type="PANTHER" id="PTHR40980">
    <property type="entry name" value="PLUG DOMAIN-CONTAINING PROTEIN"/>
    <property type="match status" value="1"/>
</dbReference>
<evidence type="ECO:0000256" key="1">
    <source>
        <dbReference type="ARBA" id="ARBA00004442"/>
    </source>
</evidence>
<dbReference type="Gene3D" id="2.40.170.20">
    <property type="entry name" value="TonB-dependent receptor, beta-barrel domain"/>
    <property type="match status" value="1"/>
</dbReference>
<dbReference type="SUPFAM" id="SSF56935">
    <property type="entry name" value="Porins"/>
    <property type="match status" value="1"/>
</dbReference>
<dbReference type="PANTHER" id="PTHR40980:SF4">
    <property type="entry name" value="TONB-DEPENDENT RECEPTOR-LIKE BETA-BARREL DOMAIN-CONTAINING PROTEIN"/>
    <property type="match status" value="1"/>
</dbReference>
<sequence length="805" mass="92208">MKKTLLILVIILCSLTSYNQNIVRLTIIGKVKEASNLKSPPGNINIFAISTRDSTVRQFGLTDSLGGFSLTVSQTGSYFIIAESTDSYARFPDMVTVDHNGQLDIGTLTLSPKTKELATITIIGDKPVLERKIDRLIFNPQANISTKNLSAQEILNRLPFTTLNPEGEISIRGVAGAQLYINDKPFKLTGGELMNYLQTIPVSSIQHIEIITTPPARYDAEGTAGIINIKLKKDESIGTFYNVKIAYDQTRLPKFNISGDMNIRSKSSFLYISLNTKTGKYYRKEELENYYNVKNKIIFWDQEMIRNRTTSNNAFKVVYDYNFSKKVMAGITVNGTLVTDDMMLKSTSLVSRPSSHIDSILYTDNGVYSKNQTYNINLYTKILTGKKSNELTFDVDYTTFHETQDTKTVTTYFDGYEKVYNNKQDFLSFTPRNINIGSFKADYLLRLSPSSSLSFGSKFSTIRTNNDVLFLNYDDTKLDYIPDTRRSNHFKYTEDNSALYLNYQRTFRSGVEAQLGLRGENIHYTSDTSNTYFKLFPSAALSLPKKNVVYQASYSYRIKRPSFYDMNPFRFYINPFVYAEGNPSLQPSFSHNMELSFTYKRMLSLTLFGILTEHPFMQIPHQDDTYQQFIYNRLNLDKEHTYGISLYYRKSLTPFWELSTSNSLYNQVLQSDIYGVVLNKHQISYQLQLVNAFEISKKHNINCELFVNYQSPGFRGLYDLQKTYNIDFTLSKLFASKILLTLNFLDITNGKISSTKTLFGNINSSFLQNFDTRTFRVSASYKFGKTTLKGRKDRKGSNADELNRL</sequence>
<organism evidence="5 6">
    <name type="scientific">Chitinophaga flava</name>
    <dbReference type="NCBI Taxonomy" id="2259036"/>
    <lineage>
        <taxon>Bacteria</taxon>
        <taxon>Pseudomonadati</taxon>
        <taxon>Bacteroidota</taxon>
        <taxon>Chitinophagia</taxon>
        <taxon>Chitinophagales</taxon>
        <taxon>Chitinophagaceae</taxon>
        <taxon>Chitinophaga</taxon>
    </lineage>
</organism>
<keyword evidence="2" id="KW-0472">Membrane</keyword>
<evidence type="ECO:0000259" key="4">
    <source>
        <dbReference type="Pfam" id="PF14905"/>
    </source>
</evidence>
<keyword evidence="3" id="KW-0998">Cell outer membrane</keyword>
<dbReference type="Pfam" id="PF14905">
    <property type="entry name" value="OMP_b-brl_3"/>
    <property type="match status" value="1"/>
</dbReference>
<dbReference type="InterPro" id="IPR041700">
    <property type="entry name" value="OMP_b-brl_3"/>
</dbReference>
<reference evidence="5 6" key="1">
    <citation type="submission" date="2018-05" db="EMBL/GenBank/DDBJ databases">
        <title>Chitinophaga sp. K3CV102501T nov., isolated from isolated from a monsoon evergreen broad-leaved forest soil.</title>
        <authorList>
            <person name="Lv Y."/>
        </authorList>
    </citation>
    <scope>NUCLEOTIDE SEQUENCE [LARGE SCALE GENOMIC DNA]</scope>
    <source>
        <strain evidence="5 6">GDMCC 1.1325</strain>
    </source>
</reference>